<dbReference type="SUPFAM" id="SSF53335">
    <property type="entry name" value="S-adenosyl-L-methionine-dependent methyltransferases"/>
    <property type="match status" value="1"/>
</dbReference>
<dbReference type="GO" id="GO:0018423">
    <property type="term" value="F:protein C-terminal leucine carboxyl O-methyltransferase activity"/>
    <property type="evidence" value="ECO:0007669"/>
    <property type="project" value="UniProtKB-EC"/>
</dbReference>
<feature type="binding site" evidence="7">
    <location>
        <position position="60"/>
    </location>
    <ligand>
        <name>S-adenosyl-L-methionine</name>
        <dbReference type="ChEBI" id="CHEBI:59789"/>
    </ligand>
</feature>
<dbReference type="Proteomes" id="UP001057455">
    <property type="component" value="Unassembled WGS sequence"/>
</dbReference>
<dbReference type="EC" id="2.1.1.233" evidence="6"/>
<comment type="catalytic activity">
    <reaction evidence="1 6">
        <text>[phosphatase 2A protein]-C-terminal L-leucine + S-adenosyl-L-methionine = [phosphatase 2A protein]-C-terminal L-leucine methyl ester + S-adenosyl-L-homocysteine</text>
        <dbReference type="Rhea" id="RHEA:48544"/>
        <dbReference type="Rhea" id="RHEA-COMP:12134"/>
        <dbReference type="Rhea" id="RHEA-COMP:12135"/>
        <dbReference type="ChEBI" id="CHEBI:57856"/>
        <dbReference type="ChEBI" id="CHEBI:59789"/>
        <dbReference type="ChEBI" id="CHEBI:90516"/>
        <dbReference type="ChEBI" id="CHEBI:90517"/>
        <dbReference type="EC" id="2.1.1.233"/>
    </reaction>
</comment>
<evidence type="ECO:0000256" key="6">
    <source>
        <dbReference type="PIRNR" id="PIRNR016305"/>
    </source>
</evidence>
<gene>
    <name evidence="8" type="ORF">BaOVIS_003580</name>
</gene>
<comment type="similarity">
    <text evidence="2 6">Belongs to the methyltransferase superfamily. LCMT family.</text>
</comment>
<keyword evidence="9" id="KW-1185">Reference proteome</keyword>
<evidence type="ECO:0000256" key="4">
    <source>
        <dbReference type="ARBA" id="ARBA00022679"/>
    </source>
</evidence>
<feature type="binding site" evidence="7">
    <location>
        <position position="180"/>
    </location>
    <ligand>
        <name>S-adenosyl-L-methionine</name>
        <dbReference type="ChEBI" id="CHEBI:59789"/>
    </ligand>
</feature>
<dbReference type="PIRSF" id="PIRSF016305">
    <property type="entry name" value="LCM_mtfrase"/>
    <property type="match status" value="1"/>
</dbReference>
<sequence>MALDPADTSDELDESLDTSDHVLRSKWSCVQAGYVKDDFIEYIVKGKNRGPLHNILHFLRISSIRLALKAFVDQFPEEDVQIVNFGCGFDTISLWILQHYRNVTCFDVDTPELLAKKARLMRKAEPIMRLFPAYRDLGNEYIITQRYKMVPVDLNRIEEVETLVSKYKLRNDQPTLFLSEFALVYLPIDGSNKIIQFANQLSTRPCCFVYWEQEMGNELHGSSAYQTIDSQIKRYTELGWEKVCIMDMNTLYNVLITDDEKRRIRKLECLDEIEEVAIVCRHYVIGICGKQADELPMIFDLFAKHRPKDVAKTYTTEEVRAMIKSGTLSQMHPALLNTDWLS</sequence>
<dbReference type="InterPro" id="IPR029063">
    <property type="entry name" value="SAM-dependent_MTases_sf"/>
</dbReference>
<dbReference type="GO" id="GO:0032259">
    <property type="term" value="P:methylation"/>
    <property type="evidence" value="ECO:0007669"/>
    <property type="project" value="UniProtKB-KW"/>
</dbReference>
<organism evidence="8 9">
    <name type="scientific">Babesia ovis</name>
    <dbReference type="NCBI Taxonomy" id="5869"/>
    <lineage>
        <taxon>Eukaryota</taxon>
        <taxon>Sar</taxon>
        <taxon>Alveolata</taxon>
        <taxon>Apicomplexa</taxon>
        <taxon>Aconoidasida</taxon>
        <taxon>Piroplasmida</taxon>
        <taxon>Babesiidae</taxon>
        <taxon>Babesia</taxon>
    </lineage>
</organism>
<dbReference type="InterPro" id="IPR016651">
    <property type="entry name" value="LCMT1"/>
</dbReference>
<dbReference type="Pfam" id="PF04072">
    <property type="entry name" value="LCM"/>
    <property type="match status" value="1"/>
</dbReference>
<keyword evidence="5 6" id="KW-0949">S-adenosyl-L-methionine</keyword>
<evidence type="ECO:0000256" key="1">
    <source>
        <dbReference type="ARBA" id="ARBA00000724"/>
    </source>
</evidence>
<dbReference type="PANTHER" id="PTHR13600">
    <property type="entry name" value="LEUCINE CARBOXYL METHYLTRANSFERASE"/>
    <property type="match status" value="1"/>
</dbReference>
<dbReference type="PANTHER" id="PTHR13600:SF21">
    <property type="entry name" value="LEUCINE CARBOXYL METHYLTRANSFERASE 1"/>
    <property type="match status" value="1"/>
</dbReference>
<comment type="function">
    <text evidence="6">Methylates the carboxyl group of the C-terminal leucine residue of protein phosphatase 2A catalytic subunits to form alpha-leucine ester residues.</text>
</comment>
<feature type="binding site" evidence="7">
    <location>
        <begin position="153"/>
        <end position="154"/>
    </location>
    <ligand>
        <name>S-adenosyl-L-methionine</name>
        <dbReference type="ChEBI" id="CHEBI:59789"/>
    </ligand>
</feature>
<keyword evidence="4 6" id="KW-0808">Transferase</keyword>
<dbReference type="Gene3D" id="3.40.50.150">
    <property type="entry name" value="Vaccinia Virus protein VP39"/>
    <property type="match status" value="1"/>
</dbReference>
<evidence type="ECO:0000256" key="5">
    <source>
        <dbReference type="ARBA" id="ARBA00022691"/>
    </source>
</evidence>
<evidence type="ECO:0000256" key="2">
    <source>
        <dbReference type="ARBA" id="ARBA00010703"/>
    </source>
</evidence>
<evidence type="ECO:0000256" key="3">
    <source>
        <dbReference type="ARBA" id="ARBA00022603"/>
    </source>
</evidence>
<evidence type="ECO:0000313" key="9">
    <source>
        <dbReference type="Proteomes" id="UP001057455"/>
    </source>
</evidence>
<accession>A0A9W5T7W0</accession>
<dbReference type="AlphaFoldDB" id="A0A9W5T7W0"/>
<keyword evidence="3 6" id="KW-0489">Methyltransferase</keyword>
<reference evidence="8" key="1">
    <citation type="submission" date="2019-12" db="EMBL/GenBank/DDBJ databases">
        <title>Genome sequence of Babesia ovis.</title>
        <authorList>
            <person name="Yamagishi J."/>
            <person name="Sevinc F."/>
            <person name="Xuan X."/>
        </authorList>
    </citation>
    <scope>NUCLEOTIDE SEQUENCE</scope>
    <source>
        <strain evidence="8">Selcuk</strain>
    </source>
</reference>
<evidence type="ECO:0000313" key="8">
    <source>
        <dbReference type="EMBL" id="GFE52954.1"/>
    </source>
</evidence>
<dbReference type="InterPro" id="IPR007213">
    <property type="entry name" value="Ppm1/Ppm2/Tcmp"/>
</dbReference>
<dbReference type="OrthoDB" id="203237at2759"/>
<dbReference type="EMBL" id="BLIY01000003">
    <property type="protein sequence ID" value="GFE52954.1"/>
    <property type="molecule type" value="Genomic_DNA"/>
</dbReference>
<comment type="caution">
    <text evidence="8">The sequence shown here is derived from an EMBL/GenBank/DDBJ whole genome shotgun (WGS) entry which is preliminary data.</text>
</comment>
<protein>
    <recommendedName>
        <fullName evidence="6">Leucine carboxyl methyltransferase 1</fullName>
        <ecNumber evidence="6">2.1.1.233</ecNumber>
    </recommendedName>
</protein>
<name>A0A9W5T7W0_BABOV</name>
<proteinExistence type="inferred from homology"/>
<feature type="binding site" evidence="7">
    <location>
        <position position="86"/>
    </location>
    <ligand>
        <name>S-adenosyl-L-methionine</name>
        <dbReference type="ChEBI" id="CHEBI:59789"/>
    </ligand>
</feature>
<evidence type="ECO:0000256" key="7">
    <source>
        <dbReference type="PIRSR" id="PIRSR016305-1"/>
    </source>
</evidence>